<reference evidence="1" key="1">
    <citation type="submission" date="2024-03" db="EMBL/GenBank/DDBJ databases">
        <title>Diverse circular DNA viruses in blood, oral, and fecal samples of captive lemurs.</title>
        <authorList>
            <person name="Paietta E.N."/>
            <person name="Kraberger S."/>
            <person name="Lund M.C."/>
            <person name="Custer J.M."/>
            <person name="Vargas K.M."/>
            <person name="Ehmke E.E."/>
            <person name="Yoder A.D."/>
            <person name="Varsani A."/>
        </authorList>
    </citation>
    <scope>NUCLEOTIDE SEQUENCE</scope>
    <source>
        <strain evidence="1">Duke_24FS_3</strain>
    </source>
</reference>
<protein>
    <submittedName>
        <fullName evidence="1">Receptor-binding protein</fullName>
    </submittedName>
</protein>
<name>A0AAU8B0H2_9CAUD</name>
<keyword evidence="1" id="KW-0675">Receptor</keyword>
<dbReference type="EMBL" id="PP511521">
    <property type="protein sequence ID" value="XCD05074.1"/>
    <property type="molecule type" value="Genomic_DNA"/>
</dbReference>
<sequence length="329" mass="36585">MEERSMFFDSVQTGASSYDRIYNSDDFSDFFASFIGNGVILNSAPQPLQTVVKSGMVVTVKAGKAMINGHMYELKEDTDITLTQNTTSSVRRTMILLELNGQTRDITLQTKNFSGSLIPSRTETLYQLFLANIRMPVNATSVSAADISDRRAVASECGWVTGFIEQFDSTDLFAEFEGAFNDWFDTLKGKLGTDVATSLQNQIDALSADTGWKSITSFENSFTQASTEWDSQCAYRKVGKTVYLRGSVKSPSSWDGQTFLNICVLPTGYRPAKRKYYFTTMNRRRMARLLVDTTGAVGIDWAIDIPTGNYLDDASSISWIALDTDFIVD</sequence>
<evidence type="ECO:0000313" key="1">
    <source>
        <dbReference type="EMBL" id="XCD05074.1"/>
    </source>
</evidence>
<organism evidence="1">
    <name type="scientific">Dulem virus 36</name>
    <dbReference type="NCBI Taxonomy" id="3145754"/>
    <lineage>
        <taxon>Viruses</taxon>
        <taxon>Duplodnaviria</taxon>
        <taxon>Heunggongvirae</taxon>
        <taxon>Uroviricota</taxon>
        <taxon>Caudoviricetes</taxon>
    </lineage>
</organism>
<proteinExistence type="predicted"/>
<accession>A0AAU8B0H2</accession>